<feature type="domain" description="Alginate export" evidence="2">
    <location>
        <begin position="27"/>
        <end position="392"/>
    </location>
</feature>
<feature type="signal peptide" evidence="1">
    <location>
        <begin position="1"/>
        <end position="20"/>
    </location>
</feature>
<organism evidence="3 4">
    <name type="scientific">Bergeyella porcorum</name>
    <dbReference type="NCBI Taxonomy" id="1735111"/>
    <lineage>
        <taxon>Bacteria</taxon>
        <taxon>Pseudomonadati</taxon>
        <taxon>Bacteroidota</taxon>
        <taxon>Flavobacteriia</taxon>
        <taxon>Flavobacteriales</taxon>
        <taxon>Weeksellaceae</taxon>
        <taxon>Bergeyella</taxon>
    </lineage>
</organism>
<protein>
    <recommendedName>
        <fullName evidence="2">Alginate export domain-containing protein</fullName>
    </recommendedName>
</protein>
<keyword evidence="1" id="KW-0732">Signal</keyword>
<sequence length="425" mass="48585">MNTKILSIGACFLFFFTAKAQSDSLLLNLDFRTRAEMDNGQKTLIPKGKQPETSVYSRARLGIDYHREHLELYAALQDARVWGETGSTNQRSGSFNVYEAWAQYQFNEKVGVKIGRQILSYDDERLFGVLDWQMQGRSFDAAKGIFILNPYSKLETVITYNNDDKDGDDLAENEFYNVLDSGERTKSLQLIHYQYKKDKTTFSTIGLNSITQHLNGNHYDMVTLGANAKHYWEHFGVFGSVYYQVGKNSLAQSKSAYQFSLNADVLLGQHNIILGTEWLSGTDFDEDTSKNHSFSPFYGTNHKFNGFMDYFFVGNHFNGVGLKDFYIKSNFKFNPKATLNANLHAFSSNAALGYNTNNDKLSQYLGTELDLVFQYKVASYFTLQLGHSHMFAAEGMKYLKNIHQPKDLQTWSWIGLNFNTLTRLK</sequence>
<dbReference type="RefSeq" id="WP_327984976.1">
    <property type="nucleotide sequence ID" value="NZ_CP136426.1"/>
</dbReference>
<accession>A0AAU0EYK4</accession>
<dbReference type="Pfam" id="PF13372">
    <property type="entry name" value="Alginate_exp"/>
    <property type="match status" value="1"/>
</dbReference>
<dbReference type="InterPro" id="IPR025388">
    <property type="entry name" value="Alginate_export_dom"/>
</dbReference>
<evidence type="ECO:0000256" key="1">
    <source>
        <dbReference type="SAM" id="SignalP"/>
    </source>
</evidence>
<evidence type="ECO:0000313" key="3">
    <source>
        <dbReference type="EMBL" id="WOC51333.1"/>
    </source>
</evidence>
<dbReference type="EMBL" id="CP136426">
    <property type="protein sequence ID" value="WOC51333.1"/>
    <property type="molecule type" value="Genomic_DNA"/>
</dbReference>
<proteinExistence type="predicted"/>
<gene>
    <name evidence="3" type="ORF">BPO_0686</name>
</gene>
<name>A0AAU0EYK4_9FLAO</name>
<feature type="chain" id="PRO_5043412034" description="Alginate export domain-containing protein" evidence="1">
    <location>
        <begin position="21"/>
        <end position="425"/>
    </location>
</feature>
<dbReference type="AlphaFoldDB" id="A0AAU0EYK4"/>
<evidence type="ECO:0000313" key="4">
    <source>
        <dbReference type="Proteomes" id="UP001432059"/>
    </source>
</evidence>
<evidence type="ECO:0000259" key="2">
    <source>
        <dbReference type="Pfam" id="PF13372"/>
    </source>
</evidence>
<keyword evidence="4" id="KW-1185">Reference proteome</keyword>
<dbReference type="Proteomes" id="UP001432059">
    <property type="component" value="Chromosome"/>
</dbReference>
<dbReference type="KEGG" id="bpor:BPO_0686"/>
<reference evidence="3" key="1">
    <citation type="submission" date="2023-10" db="EMBL/GenBank/DDBJ databases">
        <title>Characterization and whole genome sequencing of a novel strain of Bergeyella porcorum QD2021 isolated from pig.</title>
        <authorList>
            <person name="Liu G."/>
            <person name="Chen C."/>
            <person name="Han X."/>
        </authorList>
    </citation>
    <scope>NUCLEOTIDE SEQUENCE</scope>
    <source>
        <strain evidence="3">QD2021</strain>
    </source>
</reference>